<dbReference type="Proteomes" id="UP000027002">
    <property type="component" value="Chromosome 5"/>
</dbReference>
<proteinExistence type="predicted"/>
<dbReference type="InterPro" id="IPR036291">
    <property type="entry name" value="NAD(P)-bd_dom_sf"/>
</dbReference>
<reference evidence="2" key="1">
    <citation type="submission" date="2020-03" db="EMBL/GenBank/DDBJ databases">
        <title>A mixture of massive structural variations and highly conserved coding sequences in Ustilaginoidea virens genome.</title>
        <authorList>
            <person name="Zhang K."/>
            <person name="Zhao Z."/>
            <person name="Zhang Z."/>
            <person name="Li Y."/>
            <person name="Hsiang T."/>
            <person name="Sun W."/>
        </authorList>
    </citation>
    <scope>NUCLEOTIDE SEQUENCE</scope>
    <source>
        <strain evidence="2">UV-8b</strain>
    </source>
</reference>
<protein>
    <recommendedName>
        <fullName evidence="4">Short-chain dehydrogenase</fullName>
    </recommendedName>
</protein>
<dbReference type="KEGG" id="uvi:66066836"/>
<dbReference type="PANTHER" id="PTHR43157:SF31">
    <property type="entry name" value="PHOSPHATIDYLINOSITOL-GLYCAN BIOSYNTHESIS CLASS F PROTEIN"/>
    <property type="match status" value="1"/>
</dbReference>
<dbReference type="OrthoDB" id="542013at2759"/>
<gene>
    <name evidence="2" type="ORF">UV8b_06059</name>
</gene>
<dbReference type="Gene3D" id="3.40.50.720">
    <property type="entry name" value="NAD(P)-binding Rossmann-like Domain"/>
    <property type="match status" value="1"/>
</dbReference>
<dbReference type="SUPFAM" id="SSF51735">
    <property type="entry name" value="NAD(P)-binding Rossmann-fold domains"/>
    <property type="match status" value="1"/>
</dbReference>
<organism evidence="2 3">
    <name type="scientific">Ustilaginoidea virens</name>
    <name type="common">Rice false smut fungus</name>
    <name type="synonym">Villosiclava virens</name>
    <dbReference type="NCBI Taxonomy" id="1159556"/>
    <lineage>
        <taxon>Eukaryota</taxon>
        <taxon>Fungi</taxon>
        <taxon>Dikarya</taxon>
        <taxon>Ascomycota</taxon>
        <taxon>Pezizomycotina</taxon>
        <taxon>Sordariomycetes</taxon>
        <taxon>Hypocreomycetidae</taxon>
        <taxon>Hypocreales</taxon>
        <taxon>Clavicipitaceae</taxon>
        <taxon>Ustilaginoidea</taxon>
    </lineage>
</organism>
<dbReference type="PANTHER" id="PTHR43157">
    <property type="entry name" value="PHOSPHATIDYLINOSITOL-GLYCAN BIOSYNTHESIS CLASS F PROTEIN-RELATED"/>
    <property type="match status" value="1"/>
</dbReference>
<dbReference type="GeneID" id="66066836"/>
<evidence type="ECO:0000313" key="3">
    <source>
        <dbReference type="Proteomes" id="UP000027002"/>
    </source>
</evidence>
<dbReference type="AlphaFoldDB" id="A0A8E5HV06"/>
<dbReference type="Pfam" id="PF00106">
    <property type="entry name" value="adh_short"/>
    <property type="match status" value="1"/>
</dbReference>
<evidence type="ECO:0008006" key="4">
    <source>
        <dbReference type="Google" id="ProtNLM"/>
    </source>
</evidence>
<name>A0A8E5HV06_USTVR</name>
<accession>A0A8E5HV06</accession>
<keyword evidence="3" id="KW-1185">Reference proteome</keyword>
<keyword evidence="1" id="KW-0560">Oxidoreductase</keyword>
<evidence type="ECO:0000313" key="2">
    <source>
        <dbReference type="EMBL" id="QUC21818.1"/>
    </source>
</evidence>
<dbReference type="InterPro" id="IPR002347">
    <property type="entry name" value="SDR_fam"/>
</dbReference>
<dbReference type="PRINTS" id="PR00081">
    <property type="entry name" value="GDHRDH"/>
</dbReference>
<sequence>MPIVPWPFLPGFLYRQLLVTPPKPSARFDDKTVIVTGANVGLGLEAARHFGRLGAARVILGVRDLDKGDAAKASIDDTLGRDPSPIHVWHLDLASYDSVRAFAARADKQLDRLDVLCENAGIATQTFRFAERDESTMTVNVTSPFLLALLLLPKMKATAGRCNTHATITFTSSEHNFVELAERHEPDVLDALSDRSRADMATRYFVSKLVGLLCVREMAQRAGSAGPVVINCLNPGFCHSQLGREAGWYLYVMALLLARPAEVGGRMIVGAAAGGPGTHGKYISDGAVAEPSAFVRSEEGGRVQRRVWDELVARLEGVVPGVAANL</sequence>
<dbReference type="EMBL" id="CP072757">
    <property type="protein sequence ID" value="QUC21818.1"/>
    <property type="molecule type" value="Genomic_DNA"/>
</dbReference>
<dbReference type="RefSeq" id="XP_042999491.1">
    <property type="nucleotide sequence ID" value="XM_043143556.1"/>
</dbReference>
<evidence type="ECO:0000256" key="1">
    <source>
        <dbReference type="ARBA" id="ARBA00023002"/>
    </source>
</evidence>
<dbReference type="GO" id="GO:0016491">
    <property type="term" value="F:oxidoreductase activity"/>
    <property type="evidence" value="ECO:0007669"/>
    <property type="project" value="UniProtKB-KW"/>
</dbReference>